<feature type="compositionally biased region" description="Polar residues" evidence="12">
    <location>
        <begin position="187"/>
        <end position="197"/>
    </location>
</feature>
<dbReference type="GO" id="GO:0003729">
    <property type="term" value="F:mRNA binding"/>
    <property type="evidence" value="ECO:0007669"/>
    <property type="project" value="TreeGrafter"/>
</dbReference>
<evidence type="ECO:0000256" key="8">
    <source>
        <dbReference type="ARBA" id="ARBA00068146"/>
    </source>
</evidence>
<comment type="subcellular location">
    <subcellularLocation>
        <location evidence="1">Nucleus</location>
    </subcellularLocation>
</comment>
<keyword evidence="4" id="KW-0747">Spliceosome</keyword>
<organism evidence="13 14">
    <name type="scientific">Mesocestoides corti</name>
    <name type="common">Flatworm</name>
    <dbReference type="NCBI Taxonomy" id="53468"/>
    <lineage>
        <taxon>Eukaryota</taxon>
        <taxon>Metazoa</taxon>
        <taxon>Spiralia</taxon>
        <taxon>Lophotrochozoa</taxon>
        <taxon>Platyhelminthes</taxon>
        <taxon>Cestoda</taxon>
        <taxon>Eucestoda</taxon>
        <taxon>Cyclophyllidea</taxon>
        <taxon>Mesocestoididae</taxon>
        <taxon>Mesocestoides</taxon>
    </lineage>
</organism>
<dbReference type="SUPFAM" id="SSF50978">
    <property type="entry name" value="WD40 repeat-like"/>
    <property type="match status" value="1"/>
</dbReference>
<accession>A0A0R3UGV2</accession>
<dbReference type="InterPro" id="IPR020472">
    <property type="entry name" value="WD40_PAC1"/>
</dbReference>
<dbReference type="CDD" id="cd00200">
    <property type="entry name" value="WD40"/>
    <property type="match status" value="1"/>
</dbReference>
<feature type="repeat" description="WD" evidence="11">
    <location>
        <begin position="526"/>
        <end position="554"/>
    </location>
</feature>
<dbReference type="InterPro" id="IPR019775">
    <property type="entry name" value="WD40_repeat_CS"/>
</dbReference>
<evidence type="ECO:0000256" key="1">
    <source>
        <dbReference type="ARBA" id="ARBA00004123"/>
    </source>
</evidence>
<evidence type="ECO:0000256" key="3">
    <source>
        <dbReference type="ARBA" id="ARBA00022664"/>
    </source>
</evidence>
<dbReference type="Gene3D" id="2.130.10.10">
    <property type="entry name" value="YVTN repeat-like/Quinoprotein amine dehydrogenase"/>
    <property type="match status" value="1"/>
</dbReference>
<evidence type="ECO:0000313" key="13">
    <source>
        <dbReference type="EMBL" id="VDD80491.1"/>
    </source>
</evidence>
<evidence type="ECO:0000256" key="6">
    <source>
        <dbReference type="ARBA" id="ARBA00023187"/>
    </source>
</evidence>
<keyword evidence="5" id="KW-0677">Repeat</keyword>
<keyword evidence="7" id="KW-0539">Nucleus</keyword>
<dbReference type="PANTHER" id="PTHR43979:SF1">
    <property type="entry name" value="PRE-MRNA-PROCESSING FACTOR 17"/>
    <property type="match status" value="1"/>
</dbReference>
<dbReference type="OrthoDB" id="10257301at2759"/>
<evidence type="ECO:0000313" key="14">
    <source>
        <dbReference type="Proteomes" id="UP000267029"/>
    </source>
</evidence>
<keyword evidence="2 11" id="KW-0853">WD repeat</keyword>
<evidence type="ECO:0000256" key="7">
    <source>
        <dbReference type="ARBA" id="ARBA00023242"/>
    </source>
</evidence>
<keyword evidence="3" id="KW-0507">mRNA processing</keyword>
<evidence type="ECO:0000256" key="4">
    <source>
        <dbReference type="ARBA" id="ARBA00022728"/>
    </source>
</evidence>
<reference evidence="13 14" key="1">
    <citation type="submission" date="2018-10" db="EMBL/GenBank/DDBJ databases">
        <authorList>
            <consortium name="Pathogen Informatics"/>
        </authorList>
    </citation>
    <scope>NUCLEOTIDE SEQUENCE [LARGE SCALE GENOMIC DNA]</scope>
</reference>
<feature type="region of interest" description="Disordered" evidence="12">
    <location>
        <begin position="172"/>
        <end position="198"/>
    </location>
</feature>
<sequence length="588" mass="66693">MAELVAYDNSSDDEVGSPKLSPKLITTSTLVPAINSTAPVEIKEDVLSLVPVDPHSTELVHNPRYDQLFAPQVGPENPFASDRQKAPKNMLTGLVEPTNVNTFTFENQYRTFMRYGYSEDPSVLGENMGKVVGSPERVDESEGNNYYHHRTGALFLSQLVHCMLSTPTLGKTVAERKGSSKREKRPQASNWDPSSEEYTGPWAKYKDEVTISVPSDEDRIYLEAYLAKKAVKKKRVEEAPITEEKSTLHISTPTDYQGRSFLHPPHDIPGVSLTTEEPPERCFLPKRLIHEWSNAHARGVSAIRLFPRSGHLLLSAGMDSKIKLWELYHDRRLIRSYIGHRQAVRDVTFNLTGTQFLSASYDRFIKLWDTETGKCSGQFSLKKVAYCVKFNPDEDKQHLFLAGCADKKILCYDVRSGEVVQQYDRHLGAVNTVTFVDNNRRFVSTSDDKSLRVWEWDIPVDFKYLADPSLHSMPAVTLSPNGKYLLCQSLDNQIVVFNVFAGFKRMRKKLFRGHTVSGYACQTDMSPDLRYIVSGDGDGLIYLWEWKTTRLLTKWKAHDSVCIDLAWLPHETSKVVSAGWDGVIKLWD</sequence>
<dbReference type="EMBL" id="UXSR01005265">
    <property type="protein sequence ID" value="VDD80491.1"/>
    <property type="molecule type" value="Genomic_DNA"/>
</dbReference>
<dbReference type="PROSITE" id="PS50294">
    <property type="entry name" value="WD_REPEATS_REGION"/>
    <property type="match status" value="4"/>
</dbReference>
<keyword evidence="14" id="KW-1185">Reference proteome</keyword>
<dbReference type="InterPro" id="IPR032847">
    <property type="entry name" value="PRPF17"/>
</dbReference>
<dbReference type="PRINTS" id="PR00320">
    <property type="entry name" value="GPROTEINBRPT"/>
</dbReference>
<feature type="repeat" description="WD" evidence="11">
    <location>
        <begin position="293"/>
        <end position="335"/>
    </location>
</feature>
<feature type="repeat" description="WD" evidence="11">
    <location>
        <begin position="555"/>
        <end position="588"/>
    </location>
</feature>
<dbReference type="PROSITE" id="PS00678">
    <property type="entry name" value="WD_REPEATS_1"/>
    <property type="match status" value="1"/>
</dbReference>
<feature type="repeat" description="WD" evidence="11">
    <location>
        <begin position="423"/>
        <end position="455"/>
    </location>
</feature>
<dbReference type="Pfam" id="PF00400">
    <property type="entry name" value="WD40"/>
    <property type="match status" value="5"/>
</dbReference>
<keyword evidence="6" id="KW-0508">mRNA splicing</keyword>
<dbReference type="STRING" id="53468.A0A0R3UGV2"/>
<proteinExistence type="predicted"/>
<dbReference type="SMART" id="SM00320">
    <property type="entry name" value="WD40"/>
    <property type="match status" value="7"/>
</dbReference>
<dbReference type="InterPro" id="IPR036322">
    <property type="entry name" value="WD40_repeat_dom_sf"/>
</dbReference>
<dbReference type="GO" id="GO:0071013">
    <property type="term" value="C:catalytic step 2 spliceosome"/>
    <property type="evidence" value="ECO:0007669"/>
    <property type="project" value="InterPro"/>
</dbReference>
<dbReference type="PROSITE" id="PS50082">
    <property type="entry name" value="WD_REPEATS_2"/>
    <property type="match status" value="5"/>
</dbReference>
<feature type="repeat" description="WD" evidence="11">
    <location>
        <begin position="337"/>
        <end position="378"/>
    </location>
</feature>
<evidence type="ECO:0000256" key="5">
    <source>
        <dbReference type="ARBA" id="ARBA00022737"/>
    </source>
</evidence>
<dbReference type="PANTHER" id="PTHR43979">
    <property type="entry name" value="PRE-MRNA-PROCESSING FACTOR 17"/>
    <property type="match status" value="1"/>
</dbReference>
<dbReference type="GO" id="GO:0000398">
    <property type="term" value="P:mRNA splicing, via spliceosome"/>
    <property type="evidence" value="ECO:0007669"/>
    <property type="project" value="InterPro"/>
</dbReference>
<evidence type="ECO:0000256" key="10">
    <source>
        <dbReference type="ARBA" id="ARBA00076678"/>
    </source>
</evidence>
<dbReference type="InterPro" id="IPR001680">
    <property type="entry name" value="WD40_rpt"/>
</dbReference>
<evidence type="ECO:0000256" key="9">
    <source>
        <dbReference type="ARBA" id="ARBA00075265"/>
    </source>
</evidence>
<dbReference type="FunFam" id="2.130.10.10:FF:000034">
    <property type="entry name" value="Pre-mRNA-processing factor 17, putative"/>
    <property type="match status" value="1"/>
</dbReference>
<dbReference type="AlphaFoldDB" id="A0A0R3UGV2"/>
<dbReference type="Proteomes" id="UP000267029">
    <property type="component" value="Unassembled WGS sequence"/>
</dbReference>
<protein>
    <recommendedName>
        <fullName evidence="8">Pre-mRNA-processing factor 17</fullName>
    </recommendedName>
    <alternativeName>
        <fullName evidence="10">Cell division cycle 40 homolog</fullName>
    </alternativeName>
    <alternativeName>
        <fullName evidence="9">PRP17 homolog</fullName>
    </alternativeName>
</protein>
<dbReference type="InterPro" id="IPR015943">
    <property type="entry name" value="WD40/YVTN_repeat-like_dom_sf"/>
</dbReference>
<feature type="region of interest" description="Disordered" evidence="12">
    <location>
        <begin position="1"/>
        <end position="21"/>
    </location>
</feature>
<gene>
    <name evidence="13" type="ORF">MCOS_LOCUS6494</name>
</gene>
<evidence type="ECO:0000256" key="11">
    <source>
        <dbReference type="PROSITE-ProRule" id="PRU00221"/>
    </source>
</evidence>
<name>A0A0R3UGV2_MESCO</name>
<evidence type="ECO:0000256" key="2">
    <source>
        <dbReference type="ARBA" id="ARBA00022574"/>
    </source>
</evidence>
<evidence type="ECO:0000256" key="12">
    <source>
        <dbReference type="SAM" id="MobiDB-lite"/>
    </source>
</evidence>